<feature type="repeat" description="ANK" evidence="3">
    <location>
        <begin position="161"/>
        <end position="193"/>
    </location>
</feature>
<dbReference type="Gene3D" id="1.25.40.20">
    <property type="entry name" value="Ankyrin repeat-containing domain"/>
    <property type="match status" value="2"/>
</dbReference>
<dbReference type="SUPFAM" id="SSF48403">
    <property type="entry name" value="Ankyrin repeat"/>
    <property type="match status" value="1"/>
</dbReference>
<dbReference type="PRINTS" id="PR01415">
    <property type="entry name" value="ANKYRIN"/>
</dbReference>
<feature type="repeat" description="ANK" evidence="3">
    <location>
        <begin position="93"/>
        <end position="125"/>
    </location>
</feature>
<evidence type="ECO:0000256" key="1">
    <source>
        <dbReference type="ARBA" id="ARBA00022737"/>
    </source>
</evidence>
<evidence type="ECO:0000313" key="4">
    <source>
        <dbReference type="EMBL" id="MCJ8209325.1"/>
    </source>
</evidence>
<organism evidence="4 5">
    <name type="scientific">Mucilaginibacter straminoryzae</name>
    <dbReference type="NCBI Taxonomy" id="2932774"/>
    <lineage>
        <taxon>Bacteria</taxon>
        <taxon>Pseudomonadati</taxon>
        <taxon>Bacteroidota</taxon>
        <taxon>Sphingobacteriia</taxon>
        <taxon>Sphingobacteriales</taxon>
        <taxon>Sphingobacteriaceae</taxon>
        <taxon>Mucilaginibacter</taxon>
    </lineage>
</organism>
<accession>A0A9X2B940</accession>
<keyword evidence="5" id="KW-1185">Reference proteome</keyword>
<dbReference type="Proteomes" id="UP001139450">
    <property type="component" value="Unassembled WGS sequence"/>
</dbReference>
<dbReference type="SMART" id="SM00248">
    <property type="entry name" value="ANK"/>
    <property type="match status" value="4"/>
</dbReference>
<dbReference type="InterPro" id="IPR050776">
    <property type="entry name" value="Ank_Repeat/CDKN_Inhibitor"/>
</dbReference>
<dbReference type="EMBL" id="JALJEJ010000002">
    <property type="protein sequence ID" value="MCJ8209325.1"/>
    <property type="molecule type" value="Genomic_DNA"/>
</dbReference>
<protein>
    <submittedName>
        <fullName evidence="4">Ankyrin repeat domain-containing protein</fullName>
    </submittedName>
</protein>
<feature type="repeat" description="ANK" evidence="3">
    <location>
        <begin position="128"/>
        <end position="160"/>
    </location>
</feature>
<name>A0A9X2B940_9SPHI</name>
<reference evidence="4" key="1">
    <citation type="submission" date="2022-04" db="EMBL/GenBank/DDBJ databases">
        <title>Mucilaginibacter sp. RS28 isolated from freshwater.</title>
        <authorList>
            <person name="Ko S.-R."/>
        </authorList>
    </citation>
    <scope>NUCLEOTIDE SEQUENCE</scope>
    <source>
        <strain evidence="4">RS28</strain>
    </source>
</reference>
<dbReference type="PROSITE" id="PS50088">
    <property type="entry name" value="ANK_REPEAT"/>
    <property type="match status" value="3"/>
</dbReference>
<evidence type="ECO:0000313" key="5">
    <source>
        <dbReference type="Proteomes" id="UP001139450"/>
    </source>
</evidence>
<keyword evidence="2 3" id="KW-0040">ANK repeat</keyword>
<evidence type="ECO:0000256" key="2">
    <source>
        <dbReference type="ARBA" id="ARBA00023043"/>
    </source>
</evidence>
<sequence length="215" mass="22933">MTIDQLEQLIGAGDVAGVRQLLTQQPALATTATSYQVSPVLLACYFKKPELAQTILGFLNQITLFEACAVGRFDAVAYLVQQKPDAINNYAADGFTALGLACFFGHFEIARYLVLKGANVNQASDNGFRVAPIHSAVAGNYTPIVKLLIENGAEVNVTQQAGTTPLHTAAQNGNLELLILLLENGASVDIRMEGGKLPADLAREKGFQEIADILS</sequence>
<proteinExistence type="predicted"/>
<dbReference type="PANTHER" id="PTHR24201">
    <property type="entry name" value="ANK_REP_REGION DOMAIN-CONTAINING PROTEIN"/>
    <property type="match status" value="1"/>
</dbReference>
<dbReference type="AlphaFoldDB" id="A0A9X2B940"/>
<comment type="caution">
    <text evidence="4">The sequence shown here is derived from an EMBL/GenBank/DDBJ whole genome shotgun (WGS) entry which is preliminary data.</text>
</comment>
<dbReference type="RefSeq" id="WP_245129155.1">
    <property type="nucleotide sequence ID" value="NZ_JALJEJ010000002.1"/>
</dbReference>
<dbReference type="InterPro" id="IPR002110">
    <property type="entry name" value="Ankyrin_rpt"/>
</dbReference>
<dbReference type="PROSITE" id="PS50297">
    <property type="entry name" value="ANK_REP_REGION"/>
    <property type="match status" value="3"/>
</dbReference>
<gene>
    <name evidence="4" type="ORF">MUY27_06365</name>
</gene>
<dbReference type="InterPro" id="IPR036770">
    <property type="entry name" value="Ankyrin_rpt-contain_sf"/>
</dbReference>
<dbReference type="Pfam" id="PF12796">
    <property type="entry name" value="Ank_2"/>
    <property type="match status" value="2"/>
</dbReference>
<keyword evidence="1" id="KW-0677">Repeat</keyword>
<evidence type="ECO:0000256" key="3">
    <source>
        <dbReference type="PROSITE-ProRule" id="PRU00023"/>
    </source>
</evidence>